<feature type="chain" id="PRO_5038423453" evidence="1">
    <location>
        <begin position="24"/>
        <end position="531"/>
    </location>
</feature>
<name>A0A1I2N1V2_9FIRM</name>
<feature type="signal peptide" evidence="1">
    <location>
        <begin position="1"/>
        <end position="23"/>
    </location>
</feature>
<evidence type="ECO:0000313" key="2">
    <source>
        <dbReference type="EMBL" id="SFF97623.1"/>
    </source>
</evidence>
<dbReference type="RefSeq" id="WP_092467990.1">
    <property type="nucleotide sequence ID" value="NZ_FOOX01000001.1"/>
</dbReference>
<keyword evidence="1" id="KW-0732">Signal</keyword>
<dbReference type="STRING" id="341036.SAMN05660649_00294"/>
<protein>
    <submittedName>
        <fullName evidence="2">Uncharacterized protein</fullName>
    </submittedName>
</protein>
<gene>
    <name evidence="2" type="ORF">SAMN05660649_00294</name>
</gene>
<accession>A0A1I2N1V2</accession>
<reference evidence="3" key="1">
    <citation type="submission" date="2016-10" db="EMBL/GenBank/DDBJ databases">
        <authorList>
            <person name="Varghese N."/>
            <person name="Submissions S."/>
        </authorList>
    </citation>
    <scope>NUCLEOTIDE SEQUENCE [LARGE SCALE GENOMIC DNA]</scope>
    <source>
        <strain evidence="3">DSM 17038</strain>
    </source>
</reference>
<dbReference type="AlphaFoldDB" id="A0A1I2N1V2"/>
<dbReference type="OrthoDB" id="1788793at2"/>
<dbReference type="EMBL" id="FOOX01000001">
    <property type="protein sequence ID" value="SFF97623.1"/>
    <property type="molecule type" value="Genomic_DNA"/>
</dbReference>
<organism evidence="2 3">
    <name type="scientific">Desulfotruncus arcticus DSM 17038</name>
    <dbReference type="NCBI Taxonomy" id="1121424"/>
    <lineage>
        <taxon>Bacteria</taxon>
        <taxon>Bacillati</taxon>
        <taxon>Bacillota</taxon>
        <taxon>Clostridia</taxon>
        <taxon>Eubacteriales</taxon>
        <taxon>Desulfallaceae</taxon>
        <taxon>Desulfotruncus</taxon>
    </lineage>
</organism>
<evidence type="ECO:0000313" key="3">
    <source>
        <dbReference type="Proteomes" id="UP000199337"/>
    </source>
</evidence>
<evidence type="ECO:0000256" key="1">
    <source>
        <dbReference type="SAM" id="SignalP"/>
    </source>
</evidence>
<sequence length="531" mass="58856">MLKKIINWMLIAAVMIIAVPAGAAFALPGDQAQEQVIKQEVIVGYFDIWKGDNWLDTNNDGPPDEPGQTDKLTKPFNYSASDKLDEWQITRVEVSYPFTLDEYTTAGGRPYGPDGKLWVDPGTGQQGIMSWLDFQRNYLDYLPQNLSAQIVNQDLSTGSASVEWGLDLPDPPENALDLKNPQYRQYIGYEPSNIGSMVEGWRWYLPAIITWYGVPKEQEMNLAVTITSPPEEALAGEAITVTGEITSDSDTPITTLVQWYLGSKKVYEGNVTIDKTKDLHFPFTMPDSSTLVTVQVNPGHNQPPDETTWDDNKDSVTINLSAPVPPPVIQTGSGLTFQAVSQYSVVTGKPDTGNSIRQPNTARWTDTVTAYLRPLKVVSSVSGNDAIDYTIAVAPPKPDIESECGTASYNQLDDYSITATLIYPKQNPRYTFGDPVPPKGTDQNYDFKHKLPPSGSTLTTELAWKSQEQAAVGQFKEMWAENGANVESIMHPELNSWIKSPQEYMLTASNISVTVKYTTHYNVRHCPEHGL</sequence>
<keyword evidence="3" id="KW-1185">Reference proteome</keyword>
<proteinExistence type="predicted"/>
<dbReference type="Proteomes" id="UP000199337">
    <property type="component" value="Unassembled WGS sequence"/>
</dbReference>